<evidence type="ECO:0000313" key="12">
    <source>
        <dbReference type="EMBL" id="MBB5021116.1"/>
    </source>
</evidence>
<comment type="function">
    <text evidence="8 10">Specifically methylates the N3 position of the uracil ring of uridine 1498 (m3U1498) in 16S rRNA. Acts on the fully assembled 30S ribosomal subunit.</text>
</comment>
<evidence type="ECO:0000256" key="4">
    <source>
        <dbReference type="ARBA" id="ARBA00022552"/>
    </source>
</evidence>
<evidence type="ECO:0000313" key="13">
    <source>
        <dbReference type="Proteomes" id="UP000528322"/>
    </source>
</evidence>
<dbReference type="InterPro" id="IPR015947">
    <property type="entry name" value="PUA-like_sf"/>
</dbReference>
<reference evidence="12 13" key="1">
    <citation type="submission" date="2020-08" db="EMBL/GenBank/DDBJ databases">
        <title>Genomic Encyclopedia of Type Strains, Phase IV (KMG-IV): sequencing the most valuable type-strain genomes for metagenomic binning, comparative biology and taxonomic classification.</title>
        <authorList>
            <person name="Goeker M."/>
        </authorList>
    </citation>
    <scope>NUCLEOTIDE SEQUENCE [LARGE SCALE GENOMIC DNA]</scope>
    <source>
        <strain evidence="12 13">DSM 22071</strain>
    </source>
</reference>
<dbReference type="EMBL" id="JACHID010000002">
    <property type="protein sequence ID" value="MBB5021116.1"/>
    <property type="molecule type" value="Genomic_DNA"/>
</dbReference>
<dbReference type="PANTHER" id="PTHR30027:SF3">
    <property type="entry name" value="16S RRNA (URACIL(1498)-N(3))-METHYLTRANSFERASE"/>
    <property type="match status" value="1"/>
</dbReference>
<dbReference type="PANTHER" id="PTHR30027">
    <property type="entry name" value="RIBOSOMAL RNA SMALL SUBUNIT METHYLTRANSFERASE E"/>
    <property type="match status" value="1"/>
</dbReference>
<comment type="catalytic activity">
    <reaction evidence="9 10">
        <text>uridine(1498) in 16S rRNA + S-adenosyl-L-methionine = N(3)-methyluridine(1498) in 16S rRNA + S-adenosyl-L-homocysteine + H(+)</text>
        <dbReference type="Rhea" id="RHEA:42920"/>
        <dbReference type="Rhea" id="RHEA-COMP:10283"/>
        <dbReference type="Rhea" id="RHEA-COMP:10284"/>
        <dbReference type="ChEBI" id="CHEBI:15378"/>
        <dbReference type="ChEBI" id="CHEBI:57856"/>
        <dbReference type="ChEBI" id="CHEBI:59789"/>
        <dbReference type="ChEBI" id="CHEBI:65315"/>
        <dbReference type="ChEBI" id="CHEBI:74502"/>
        <dbReference type="EC" id="2.1.1.193"/>
    </reaction>
</comment>
<evidence type="ECO:0000256" key="7">
    <source>
        <dbReference type="ARBA" id="ARBA00022691"/>
    </source>
</evidence>
<evidence type="ECO:0000256" key="3">
    <source>
        <dbReference type="ARBA" id="ARBA00022490"/>
    </source>
</evidence>
<accession>A0A7W7Y2X9</accession>
<dbReference type="GO" id="GO:0005737">
    <property type="term" value="C:cytoplasm"/>
    <property type="evidence" value="ECO:0007669"/>
    <property type="project" value="UniProtKB-SubCell"/>
</dbReference>
<evidence type="ECO:0000256" key="8">
    <source>
        <dbReference type="ARBA" id="ARBA00025699"/>
    </source>
</evidence>
<dbReference type="InterPro" id="IPR029028">
    <property type="entry name" value="Alpha/beta_knot_MTases"/>
</dbReference>
<keyword evidence="5 10" id="KW-0489">Methyltransferase</keyword>
<sequence>MAFLVASEQIDGNVCYIRGEELHHLRTVLRRQTGDPVDIICRSGTRYDGTIRALERHEAEITLQNGRPHNVESPLDVTMACATSKGDILMESARMFCELGVTGIVAFDAHNSTVRYDQRRWERKQLKLQRIVEQSCKQNLRTCVPRIHCLHTFESLFTDSWQEHQKIIFHECATTPLAQIAIDPQQPILLLVGPEGGFSSEEIAMASRHGAAIASMGPRVLKVSTAHIAALVMVQHRFGDVGS</sequence>
<name>A0A7W7Y2X9_9BACT</name>
<feature type="domain" description="Ribosomal RNA small subunit methyltransferase E methyltransferase" evidence="11">
    <location>
        <begin position="72"/>
        <end position="235"/>
    </location>
</feature>
<organism evidence="12 13">
    <name type="scientific">Desulfurispira natronophila</name>
    <dbReference type="NCBI Taxonomy" id="682562"/>
    <lineage>
        <taxon>Bacteria</taxon>
        <taxon>Pseudomonadati</taxon>
        <taxon>Chrysiogenota</taxon>
        <taxon>Chrysiogenia</taxon>
        <taxon>Chrysiogenales</taxon>
        <taxon>Chrysiogenaceae</taxon>
        <taxon>Desulfurispira</taxon>
    </lineage>
</organism>
<dbReference type="SUPFAM" id="SSF75217">
    <property type="entry name" value="alpha/beta knot"/>
    <property type="match status" value="1"/>
</dbReference>
<dbReference type="EC" id="2.1.1.193" evidence="10"/>
<dbReference type="InterPro" id="IPR029026">
    <property type="entry name" value="tRNA_m1G_MTases_N"/>
</dbReference>
<keyword evidence="4 10" id="KW-0698">rRNA processing</keyword>
<dbReference type="GO" id="GO:0070042">
    <property type="term" value="F:rRNA (uridine-N3-)-methyltransferase activity"/>
    <property type="evidence" value="ECO:0007669"/>
    <property type="project" value="TreeGrafter"/>
</dbReference>
<evidence type="ECO:0000256" key="9">
    <source>
        <dbReference type="ARBA" id="ARBA00047944"/>
    </source>
</evidence>
<proteinExistence type="inferred from homology"/>
<keyword evidence="7 10" id="KW-0949">S-adenosyl-L-methionine</keyword>
<dbReference type="NCBIfam" id="TIGR00046">
    <property type="entry name" value="RsmE family RNA methyltransferase"/>
    <property type="match status" value="1"/>
</dbReference>
<evidence type="ECO:0000256" key="1">
    <source>
        <dbReference type="ARBA" id="ARBA00004496"/>
    </source>
</evidence>
<dbReference type="GO" id="GO:0070475">
    <property type="term" value="P:rRNA base methylation"/>
    <property type="evidence" value="ECO:0007669"/>
    <property type="project" value="TreeGrafter"/>
</dbReference>
<keyword evidence="3 10" id="KW-0963">Cytoplasm</keyword>
<dbReference type="RefSeq" id="WP_183729199.1">
    <property type="nucleotide sequence ID" value="NZ_JACHID010000002.1"/>
</dbReference>
<comment type="caution">
    <text evidence="12">The sequence shown here is derived from an EMBL/GenBank/DDBJ whole genome shotgun (WGS) entry which is preliminary data.</text>
</comment>
<gene>
    <name evidence="12" type="ORF">HNR37_000422</name>
</gene>
<dbReference type="SUPFAM" id="SSF88697">
    <property type="entry name" value="PUA domain-like"/>
    <property type="match status" value="1"/>
</dbReference>
<keyword evidence="13" id="KW-1185">Reference proteome</keyword>
<keyword evidence="6 10" id="KW-0808">Transferase</keyword>
<dbReference type="Gene3D" id="3.40.1280.10">
    <property type="match status" value="1"/>
</dbReference>
<dbReference type="InterPro" id="IPR046886">
    <property type="entry name" value="RsmE_MTase_dom"/>
</dbReference>
<evidence type="ECO:0000256" key="2">
    <source>
        <dbReference type="ARBA" id="ARBA00005528"/>
    </source>
</evidence>
<comment type="subcellular location">
    <subcellularLocation>
        <location evidence="1 10">Cytoplasm</location>
    </subcellularLocation>
</comment>
<evidence type="ECO:0000256" key="5">
    <source>
        <dbReference type="ARBA" id="ARBA00022603"/>
    </source>
</evidence>
<dbReference type="PIRSF" id="PIRSF015601">
    <property type="entry name" value="MTase_slr0722"/>
    <property type="match status" value="1"/>
</dbReference>
<evidence type="ECO:0000256" key="10">
    <source>
        <dbReference type="PIRNR" id="PIRNR015601"/>
    </source>
</evidence>
<evidence type="ECO:0000256" key="6">
    <source>
        <dbReference type="ARBA" id="ARBA00022679"/>
    </source>
</evidence>
<dbReference type="Proteomes" id="UP000528322">
    <property type="component" value="Unassembled WGS sequence"/>
</dbReference>
<dbReference type="AlphaFoldDB" id="A0A7W7Y2X9"/>
<dbReference type="InterPro" id="IPR006700">
    <property type="entry name" value="RsmE"/>
</dbReference>
<protein>
    <recommendedName>
        <fullName evidence="10">Ribosomal RNA small subunit methyltransferase E</fullName>
        <ecNumber evidence="10">2.1.1.193</ecNumber>
    </recommendedName>
</protein>
<dbReference type="CDD" id="cd18084">
    <property type="entry name" value="RsmE-like"/>
    <property type="match status" value="1"/>
</dbReference>
<dbReference type="Pfam" id="PF04452">
    <property type="entry name" value="Methyltrans_RNA"/>
    <property type="match status" value="1"/>
</dbReference>
<comment type="similarity">
    <text evidence="2 10">Belongs to the RNA methyltransferase RsmE family.</text>
</comment>
<evidence type="ECO:0000259" key="11">
    <source>
        <dbReference type="Pfam" id="PF04452"/>
    </source>
</evidence>